<evidence type="ECO:0000259" key="2">
    <source>
        <dbReference type="PROSITE" id="PS51900"/>
    </source>
</evidence>
<gene>
    <name evidence="3" type="ORF">LCGC14_1805370</name>
</gene>
<comment type="caution">
    <text evidence="3">The sequence shown here is derived from an EMBL/GenBank/DDBJ whole genome shotgun (WGS) entry which is preliminary data.</text>
</comment>
<dbReference type="Gene3D" id="1.10.150.130">
    <property type="match status" value="1"/>
</dbReference>
<dbReference type="InterPro" id="IPR044068">
    <property type="entry name" value="CB"/>
</dbReference>
<name>A0A0F9JN27_9ZZZZ</name>
<dbReference type="InterPro" id="IPR004107">
    <property type="entry name" value="Integrase_SAM-like_N"/>
</dbReference>
<dbReference type="PROSITE" id="PS51900">
    <property type="entry name" value="CB"/>
    <property type="match status" value="1"/>
</dbReference>
<sequence length="53" mass="6675">MKFEKHVNTFKEYLEEHNYSERTVETYCYNTNRFLNFLEEYYPRIKSLVKVTK</sequence>
<feature type="non-terminal residue" evidence="3">
    <location>
        <position position="53"/>
    </location>
</feature>
<dbReference type="EMBL" id="LAZR01017456">
    <property type="protein sequence ID" value="KKM00343.1"/>
    <property type="molecule type" value="Genomic_DNA"/>
</dbReference>
<dbReference type="GO" id="GO:0015074">
    <property type="term" value="P:DNA integration"/>
    <property type="evidence" value="ECO:0007669"/>
    <property type="project" value="InterPro"/>
</dbReference>
<evidence type="ECO:0000313" key="3">
    <source>
        <dbReference type="EMBL" id="KKM00343.1"/>
    </source>
</evidence>
<dbReference type="InterPro" id="IPR010998">
    <property type="entry name" value="Integrase_recombinase_N"/>
</dbReference>
<dbReference type="AlphaFoldDB" id="A0A0F9JN27"/>
<proteinExistence type="predicted"/>
<reference evidence="3" key="1">
    <citation type="journal article" date="2015" name="Nature">
        <title>Complex archaea that bridge the gap between prokaryotes and eukaryotes.</title>
        <authorList>
            <person name="Spang A."/>
            <person name="Saw J.H."/>
            <person name="Jorgensen S.L."/>
            <person name="Zaremba-Niedzwiedzka K."/>
            <person name="Martijn J."/>
            <person name="Lind A.E."/>
            <person name="van Eijk R."/>
            <person name="Schleper C."/>
            <person name="Guy L."/>
            <person name="Ettema T.J."/>
        </authorList>
    </citation>
    <scope>NUCLEOTIDE SEQUENCE</scope>
</reference>
<dbReference type="Pfam" id="PF13495">
    <property type="entry name" value="Phage_int_SAM_4"/>
    <property type="match status" value="1"/>
</dbReference>
<feature type="domain" description="Core-binding (CB)" evidence="2">
    <location>
        <begin position="1"/>
        <end position="53"/>
    </location>
</feature>
<keyword evidence="1" id="KW-0238">DNA-binding</keyword>
<accession>A0A0F9JN27</accession>
<dbReference type="GO" id="GO:0003677">
    <property type="term" value="F:DNA binding"/>
    <property type="evidence" value="ECO:0007669"/>
    <property type="project" value="UniProtKB-KW"/>
</dbReference>
<protein>
    <recommendedName>
        <fullName evidence="2">Core-binding (CB) domain-containing protein</fullName>
    </recommendedName>
</protein>
<evidence type="ECO:0000256" key="1">
    <source>
        <dbReference type="ARBA" id="ARBA00023125"/>
    </source>
</evidence>
<organism evidence="3">
    <name type="scientific">marine sediment metagenome</name>
    <dbReference type="NCBI Taxonomy" id="412755"/>
    <lineage>
        <taxon>unclassified sequences</taxon>
        <taxon>metagenomes</taxon>
        <taxon>ecological metagenomes</taxon>
    </lineage>
</organism>